<sequence length="464" mass="53421">MFKTYKRRRLKKPDRSREEDRLSNLPDDLLCRILSELPTKDTIRTRLLSKRWTNLWLTVPALDLDSKNFEHDAFLFDFIDEFVESSEEERGDIIKRFKLVYDAFDHIHSDFVQRMDGVVKRRVCHLTVLNRVDGEEALVRMPLSLYSCGTLVDLTLYNVVFDRPENELVSLPCLNTMHLEAVKFDGNDILKRLISSCSVLEKLVVITHPGDYLEVVSVRSKSLKSFKLESMRETFEDHGLDPRVEIDSPSLEYLCVTDYKPRSFCIYNISPCAKVDVDVVFDVEFDDDDPLNRTRVHNFLRGLSTVREIVISARTLKVIKVFSQFEPLPQFSNLSRLDASFVESTLEVLPTFLGCCPNLQSLVMDFDCLPKTDNEIKLSYVPQCFISSLEFVLMMTPITVTEPSLQMNLAKYFVRNCGVLKTLMVSESFSSIIKKIERIPKRSGGCEVVMLNPCVVVHQTSSLY</sequence>
<dbReference type="AlphaFoldDB" id="A0A6J0L3G3"/>
<dbReference type="KEGG" id="rsz:108825351"/>
<dbReference type="Pfam" id="PF08387">
    <property type="entry name" value="FBD"/>
    <property type="match status" value="1"/>
</dbReference>
<dbReference type="Proteomes" id="UP000504610">
    <property type="component" value="Chromosome 9"/>
</dbReference>
<organism evidence="2 3">
    <name type="scientific">Raphanus sativus</name>
    <name type="common">Radish</name>
    <name type="synonym">Raphanus raphanistrum var. sativus</name>
    <dbReference type="NCBI Taxonomy" id="3726"/>
    <lineage>
        <taxon>Eukaryota</taxon>
        <taxon>Viridiplantae</taxon>
        <taxon>Streptophyta</taxon>
        <taxon>Embryophyta</taxon>
        <taxon>Tracheophyta</taxon>
        <taxon>Spermatophyta</taxon>
        <taxon>Magnoliopsida</taxon>
        <taxon>eudicotyledons</taxon>
        <taxon>Gunneridae</taxon>
        <taxon>Pentapetalae</taxon>
        <taxon>rosids</taxon>
        <taxon>malvids</taxon>
        <taxon>Brassicales</taxon>
        <taxon>Brassicaceae</taxon>
        <taxon>Brassiceae</taxon>
        <taxon>Raphanus</taxon>
    </lineage>
</organism>
<name>A0A6J0L3G3_RAPSA</name>
<dbReference type="SMART" id="SM00579">
    <property type="entry name" value="FBD"/>
    <property type="match status" value="1"/>
</dbReference>
<dbReference type="PROSITE" id="PS50181">
    <property type="entry name" value="FBOX"/>
    <property type="match status" value="1"/>
</dbReference>
<reference evidence="2" key="1">
    <citation type="journal article" date="2019" name="Database">
        <title>The radish genome database (RadishGD): an integrated information resource for radish genomics.</title>
        <authorList>
            <person name="Yu H.J."/>
            <person name="Baek S."/>
            <person name="Lee Y.J."/>
            <person name="Cho A."/>
            <person name="Mun J.H."/>
        </authorList>
    </citation>
    <scope>NUCLEOTIDE SEQUENCE [LARGE SCALE GENOMIC DNA]</scope>
    <source>
        <strain evidence="2">cv. WK10039</strain>
    </source>
</reference>
<dbReference type="PANTHER" id="PTHR31900">
    <property type="entry name" value="F-BOX/RNI SUPERFAMILY PROTEIN-RELATED"/>
    <property type="match status" value="1"/>
</dbReference>
<dbReference type="CDD" id="cd22160">
    <property type="entry name" value="F-box_AtFBL13-like"/>
    <property type="match status" value="1"/>
</dbReference>
<dbReference type="GeneID" id="108825351"/>
<evidence type="ECO:0000313" key="2">
    <source>
        <dbReference type="Proteomes" id="UP000504610"/>
    </source>
</evidence>
<accession>A0A6J0L3G3</accession>
<dbReference type="InterPro" id="IPR006566">
    <property type="entry name" value="FBD"/>
</dbReference>
<dbReference type="InterPro" id="IPR032675">
    <property type="entry name" value="LRR_dom_sf"/>
</dbReference>
<keyword evidence="2" id="KW-1185">Reference proteome</keyword>
<dbReference type="RefSeq" id="XP_018454151.1">
    <property type="nucleotide sequence ID" value="XM_018598649.2"/>
</dbReference>
<dbReference type="Gene3D" id="1.20.1280.50">
    <property type="match status" value="1"/>
</dbReference>
<dbReference type="SUPFAM" id="SSF81383">
    <property type="entry name" value="F-box domain"/>
    <property type="match status" value="1"/>
</dbReference>
<dbReference type="InterPro" id="IPR001810">
    <property type="entry name" value="F-box_dom"/>
</dbReference>
<dbReference type="Gene3D" id="3.80.10.10">
    <property type="entry name" value="Ribonuclease Inhibitor"/>
    <property type="match status" value="1"/>
</dbReference>
<dbReference type="SUPFAM" id="SSF52047">
    <property type="entry name" value="RNI-like"/>
    <property type="match status" value="1"/>
</dbReference>
<dbReference type="InterPro" id="IPR050232">
    <property type="entry name" value="FBL13/AtMIF1-like"/>
</dbReference>
<gene>
    <name evidence="3" type="primary">LOC108825351</name>
</gene>
<proteinExistence type="predicted"/>
<dbReference type="SMART" id="SM00256">
    <property type="entry name" value="FBOX"/>
    <property type="match status" value="1"/>
</dbReference>
<reference evidence="3" key="2">
    <citation type="submission" date="2025-08" db="UniProtKB">
        <authorList>
            <consortium name="RefSeq"/>
        </authorList>
    </citation>
    <scope>IDENTIFICATION</scope>
    <source>
        <tissue evidence="3">Leaf</tissue>
    </source>
</reference>
<evidence type="ECO:0000259" key="1">
    <source>
        <dbReference type="PROSITE" id="PS50181"/>
    </source>
</evidence>
<dbReference type="InterPro" id="IPR036047">
    <property type="entry name" value="F-box-like_dom_sf"/>
</dbReference>
<evidence type="ECO:0000313" key="3">
    <source>
        <dbReference type="RefSeq" id="XP_018454151.1"/>
    </source>
</evidence>
<dbReference type="InterPro" id="IPR055411">
    <property type="entry name" value="LRR_FXL15/At3g58940/PEG3-like"/>
</dbReference>
<feature type="domain" description="F-box" evidence="1">
    <location>
        <begin position="19"/>
        <end position="55"/>
    </location>
</feature>
<protein>
    <submittedName>
        <fullName evidence="3">F-box/FBD/LRR-repeat protein At1g80470-like</fullName>
    </submittedName>
</protein>
<dbReference type="Pfam" id="PF00646">
    <property type="entry name" value="F-box"/>
    <property type="match status" value="1"/>
</dbReference>
<dbReference type="Pfam" id="PF24758">
    <property type="entry name" value="LRR_At5g56370"/>
    <property type="match status" value="1"/>
</dbReference>
<dbReference type="PANTHER" id="PTHR31900:SF33">
    <property type="entry name" value="PROTEIN WITH RNI-LIKE_FBD-LIKE DOMAIN"/>
    <property type="match status" value="1"/>
</dbReference>
<dbReference type="OrthoDB" id="1106679at2759"/>
<dbReference type="InterPro" id="IPR053781">
    <property type="entry name" value="F-box_AtFBL13-like"/>
</dbReference>